<name>A0A5M6ZJF9_9PROT</name>
<feature type="domain" description="DUF547" evidence="2">
    <location>
        <begin position="73"/>
        <end position="184"/>
    </location>
</feature>
<evidence type="ECO:0000256" key="1">
    <source>
        <dbReference type="SAM" id="SignalP"/>
    </source>
</evidence>
<dbReference type="Proteomes" id="UP000325122">
    <property type="component" value="Unassembled WGS sequence"/>
</dbReference>
<dbReference type="RefSeq" id="WP_150021974.1">
    <property type="nucleotide sequence ID" value="NZ_VWOJ01000001.1"/>
</dbReference>
<keyword evidence="1" id="KW-0732">Signal</keyword>
<evidence type="ECO:0000259" key="2">
    <source>
        <dbReference type="Pfam" id="PF04784"/>
    </source>
</evidence>
<evidence type="ECO:0000313" key="4">
    <source>
        <dbReference type="Proteomes" id="UP000325122"/>
    </source>
</evidence>
<protein>
    <submittedName>
        <fullName evidence="3">DUF547 domain-containing protein</fullName>
    </submittedName>
</protein>
<dbReference type="PANTHER" id="PTHR46361:SF3">
    <property type="entry name" value="ELECTRON CARRIER_ PROTEIN DISULFIDE OXIDOREDUCTASE"/>
    <property type="match status" value="1"/>
</dbReference>
<proteinExistence type="predicted"/>
<dbReference type="EMBL" id="VWOJ01000001">
    <property type="protein sequence ID" value="KAA5804943.1"/>
    <property type="molecule type" value="Genomic_DNA"/>
</dbReference>
<organism evidence="3 4">
    <name type="scientific">Alkalicaulis satelles</name>
    <dbReference type="NCBI Taxonomy" id="2609175"/>
    <lineage>
        <taxon>Bacteria</taxon>
        <taxon>Pseudomonadati</taxon>
        <taxon>Pseudomonadota</taxon>
        <taxon>Alphaproteobacteria</taxon>
        <taxon>Maricaulales</taxon>
        <taxon>Maricaulaceae</taxon>
        <taxon>Alkalicaulis</taxon>
    </lineage>
</organism>
<feature type="chain" id="PRO_5024397805" evidence="1">
    <location>
        <begin position="19"/>
        <end position="252"/>
    </location>
</feature>
<comment type="caution">
    <text evidence="3">The sequence shown here is derived from an EMBL/GenBank/DDBJ whole genome shotgun (WGS) entry which is preliminary data.</text>
</comment>
<sequence>MRLIAVLMALILSGAAMAEDDLHAPWDRLLDAYVTPGADGVDRFDYDALRGDEAGRAALEAYIAALEAQPVGSLARDEQFALWANLYNAVTVRLIVEESPSRSILQIRPTLFSIGPWRAERVTVEGRALSLDDIEHGIMRPQFEAALVHYAVNCASIGCPNIRNRAWRADTLAQDLDAAARAYVNHPRGVSVTQRGLVISRIYKWYEEDFGGDDAGVIAHLLRYAEPELAEAISARPRIVRHAYDWSLNRPD</sequence>
<feature type="signal peptide" evidence="1">
    <location>
        <begin position="1"/>
        <end position="18"/>
    </location>
</feature>
<dbReference type="Pfam" id="PF04784">
    <property type="entry name" value="DUF547"/>
    <property type="match status" value="1"/>
</dbReference>
<dbReference type="AlphaFoldDB" id="A0A5M6ZJF9"/>
<evidence type="ECO:0000313" key="3">
    <source>
        <dbReference type="EMBL" id="KAA5804943.1"/>
    </source>
</evidence>
<dbReference type="InterPro" id="IPR006869">
    <property type="entry name" value="DUF547"/>
</dbReference>
<gene>
    <name evidence="3" type="ORF">F1654_02810</name>
</gene>
<accession>A0A5M6ZJF9</accession>
<dbReference type="PANTHER" id="PTHR46361">
    <property type="entry name" value="ELECTRON CARRIER/ PROTEIN DISULFIDE OXIDOREDUCTASE"/>
    <property type="match status" value="1"/>
</dbReference>
<reference evidence="3 4" key="1">
    <citation type="submission" date="2019-09" db="EMBL/GenBank/DDBJ databases">
        <authorList>
            <person name="Kevbrin V."/>
            <person name="Grouzdev D.S."/>
        </authorList>
    </citation>
    <scope>NUCLEOTIDE SEQUENCE [LARGE SCALE GENOMIC DNA]</scope>
    <source>
        <strain evidence="3 4">G-192</strain>
    </source>
</reference>
<keyword evidence="4" id="KW-1185">Reference proteome</keyword>